<dbReference type="InterPro" id="IPR010281">
    <property type="entry name" value="DUF885"/>
</dbReference>
<dbReference type="Pfam" id="PF05960">
    <property type="entry name" value="DUF885"/>
    <property type="match status" value="1"/>
</dbReference>
<comment type="caution">
    <text evidence="1">The sequence shown here is derived from an EMBL/GenBank/DDBJ whole genome shotgun (WGS) entry which is preliminary data.</text>
</comment>
<dbReference type="PANTHER" id="PTHR33361">
    <property type="entry name" value="GLR0591 PROTEIN"/>
    <property type="match status" value="1"/>
</dbReference>
<organism evidence="1 2">
    <name type="scientific">Pseudohalioglobus sediminis</name>
    <dbReference type="NCBI Taxonomy" id="2606449"/>
    <lineage>
        <taxon>Bacteria</taxon>
        <taxon>Pseudomonadati</taxon>
        <taxon>Pseudomonadota</taxon>
        <taxon>Gammaproteobacteria</taxon>
        <taxon>Cellvibrionales</taxon>
        <taxon>Halieaceae</taxon>
        <taxon>Pseudohalioglobus</taxon>
    </lineage>
</organism>
<dbReference type="Proteomes" id="UP000323708">
    <property type="component" value="Unassembled WGS sequence"/>
</dbReference>
<dbReference type="RefSeq" id="WP_149609467.1">
    <property type="nucleotide sequence ID" value="NZ_VTUX01000001.1"/>
</dbReference>
<dbReference type="AlphaFoldDB" id="A0A5B0X607"/>
<reference evidence="1 2" key="1">
    <citation type="submission" date="2019-09" db="EMBL/GenBank/DDBJ databases">
        <authorList>
            <person name="Chen X.-Y."/>
        </authorList>
    </citation>
    <scope>NUCLEOTIDE SEQUENCE [LARGE SCALE GENOMIC DNA]</scope>
    <source>
        <strain evidence="1 2">NY5</strain>
    </source>
</reference>
<dbReference type="EMBL" id="VTUX01000001">
    <property type="protein sequence ID" value="KAA1193998.1"/>
    <property type="molecule type" value="Genomic_DNA"/>
</dbReference>
<keyword evidence="2" id="KW-1185">Reference proteome</keyword>
<dbReference type="PANTHER" id="PTHR33361:SF2">
    <property type="entry name" value="DUF885 DOMAIN-CONTAINING PROTEIN"/>
    <property type="match status" value="1"/>
</dbReference>
<sequence length="611" mass="69051">MSSIIKTYIKRGAVLAGCALLVLFAFAAHEWYAKPVFIGNLFSRSFIQYLWNRPEDLTYFGILETVGINGHNALWNDESEAAARRENEFSRDVLATLARYDLEKLSESDRLSAAVFQEFIGAPDLDWRFRHHDYPVNQLNGVHIAIPEFLDSYHLVHSKEDAEHYIARLSTIDVKMAQIMDGLLVRERKGVIPPTFVIDKSIAGMVSFVEAPARANVLYTSFERKLEAVDSIGPADRDMLLSTVETEIKETVYPAYRQYIDYFNALRSKSTAEAGVWKLPDGEAYYNYLLKVHTTTDMTADEIHTLGLAEVARIQKAALDAFASEGYDSRLGVASLFQALGEESRFIYPDTDEGREQILRDYRSIIKEINAGVDGAFNLRPRAEIVIERVPAFQEETVPGAYYEPPSQDGSRPGVFYANLYDIKATPKYGMRTLAYHEGVPGHHYQSAINVELEGIPASRKAIGFTAYEEGWALYAEQLAWEMGFLTDPYDNLGRLQAELLRAVRLVVDTGIHTRRWTREQALDYLVDNTGWATSDAIMEIERYIVNPAQATAYKVGMMELLSLREEARAELGERFDIRDFHDVVLGNGALPLTTIGELVRQYIERKQAGV</sequence>
<name>A0A5B0X607_9GAMM</name>
<accession>A0A5B0X607</accession>
<evidence type="ECO:0000313" key="2">
    <source>
        <dbReference type="Proteomes" id="UP000323708"/>
    </source>
</evidence>
<evidence type="ECO:0000313" key="1">
    <source>
        <dbReference type="EMBL" id="KAA1193998.1"/>
    </source>
</evidence>
<protein>
    <submittedName>
        <fullName evidence="1">DUF885 domain-containing protein</fullName>
    </submittedName>
</protein>
<gene>
    <name evidence="1" type="ORF">F0M18_00705</name>
</gene>
<proteinExistence type="predicted"/>